<name>A0ABR1SV35_9PEZI</name>
<gene>
    <name evidence="2" type="ORF">PG991_000896</name>
</gene>
<evidence type="ECO:0000313" key="2">
    <source>
        <dbReference type="EMBL" id="KAK8037550.1"/>
    </source>
</evidence>
<evidence type="ECO:0000256" key="1">
    <source>
        <dbReference type="SAM" id="MobiDB-lite"/>
    </source>
</evidence>
<sequence>MLTGLPSRNVCSSQGAFEALSRIDQELGDTLAHFKESVVQEIRTYKAFRGQCDELIAQRTSVIQQLAASDPKAALQLDAGLNLTLDIPAILFREEGVLCSFKPVPKYLASPEPPTATNEASKSPEAKPPRAARAASRPTHERKPPPPPPPPTRVLRAKKRPAAMTPAVLPINKRLYTKQPPIKTALVTKEHYWVFDFTVTVRGRDYTALYTLRCPSSRCDNPVFSKHPLRSARAEQHFKRCGVRFRDTADLVRRCAYTQGQRGDEGMGEVTQSAAVGGDEAHLACENL</sequence>
<reference evidence="2 3" key="1">
    <citation type="submission" date="2023-01" db="EMBL/GenBank/DDBJ databases">
        <title>Analysis of 21 Apiospora genomes using comparative genomics revels a genus with tremendous synthesis potential of carbohydrate active enzymes and secondary metabolites.</title>
        <authorList>
            <person name="Sorensen T."/>
        </authorList>
    </citation>
    <scope>NUCLEOTIDE SEQUENCE [LARGE SCALE GENOMIC DNA]</scope>
    <source>
        <strain evidence="2 3">CBS 20057</strain>
    </source>
</reference>
<dbReference type="EMBL" id="JAQQWI010000002">
    <property type="protein sequence ID" value="KAK8037550.1"/>
    <property type="molecule type" value="Genomic_DNA"/>
</dbReference>
<keyword evidence="3" id="KW-1185">Reference proteome</keyword>
<proteinExistence type="predicted"/>
<organism evidence="2 3">
    <name type="scientific">Apiospora marii</name>
    <dbReference type="NCBI Taxonomy" id="335849"/>
    <lineage>
        <taxon>Eukaryota</taxon>
        <taxon>Fungi</taxon>
        <taxon>Dikarya</taxon>
        <taxon>Ascomycota</taxon>
        <taxon>Pezizomycotina</taxon>
        <taxon>Sordariomycetes</taxon>
        <taxon>Xylariomycetidae</taxon>
        <taxon>Amphisphaeriales</taxon>
        <taxon>Apiosporaceae</taxon>
        <taxon>Apiospora</taxon>
    </lineage>
</organism>
<accession>A0ABR1SV35</accession>
<evidence type="ECO:0000313" key="3">
    <source>
        <dbReference type="Proteomes" id="UP001396898"/>
    </source>
</evidence>
<dbReference type="Proteomes" id="UP001396898">
    <property type="component" value="Unassembled WGS sequence"/>
</dbReference>
<feature type="region of interest" description="Disordered" evidence="1">
    <location>
        <begin position="110"/>
        <end position="161"/>
    </location>
</feature>
<protein>
    <submittedName>
        <fullName evidence="2">Uncharacterized protein</fullName>
    </submittedName>
</protein>
<comment type="caution">
    <text evidence="2">The sequence shown here is derived from an EMBL/GenBank/DDBJ whole genome shotgun (WGS) entry which is preliminary data.</text>
</comment>